<evidence type="ECO:0000313" key="3">
    <source>
        <dbReference type="EMBL" id="QJA84235.1"/>
    </source>
</evidence>
<dbReference type="EMBL" id="MT144020">
    <property type="protein sequence ID" value="QJA46733.1"/>
    <property type="molecule type" value="Genomic_DNA"/>
</dbReference>
<evidence type="ECO:0000313" key="1">
    <source>
        <dbReference type="EMBL" id="QJA46733.1"/>
    </source>
</evidence>
<accession>A0A6H1ZFP6</accession>
<protein>
    <recommendedName>
        <fullName evidence="4">Large polyvalent protein associated domain-containing protein</fullName>
    </recommendedName>
</protein>
<organism evidence="1">
    <name type="scientific">viral metagenome</name>
    <dbReference type="NCBI Taxonomy" id="1070528"/>
    <lineage>
        <taxon>unclassified sequences</taxon>
        <taxon>metagenomes</taxon>
        <taxon>organismal metagenomes</taxon>
    </lineage>
</organism>
<reference evidence="1" key="1">
    <citation type="submission" date="2020-03" db="EMBL/GenBank/DDBJ databases">
        <title>The deep terrestrial virosphere.</title>
        <authorList>
            <person name="Holmfeldt K."/>
            <person name="Nilsson E."/>
            <person name="Simone D."/>
            <person name="Lopez-Fernandez M."/>
            <person name="Wu X."/>
            <person name="de Brujin I."/>
            <person name="Lundin D."/>
            <person name="Andersson A."/>
            <person name="Bertilsson S."/>
            <person name="Dopson M."/>
        </authorList>
    </citation>
    <scope>NUCLEOTIDE SEQUENCE</scope>
    <source>
        <strain evidence="3">MM415A00215</strain>
        <strain evidence="2">MM415B00223</strain>
        <strain evidence="1">TM448A00522</strain>
    </source>
</reference>
<gene>
    <name evidence="3" type="ORF">MM415A00215_0029</name>
    <name evidence="2" type="ORF">MM415B00223_0007</name>
    <name evidence="1" type="ORF">TM448A00522_0003</name>
</gene>
<dbReference type="AlphaFoldDB" id="A0A6H1ZFP6"/>
<evidence type="ECO:0000313" key="2">
    <source>
        <dbReference type="EMBL" id="QJA67420.1"/>
    </source>
</evidence>
<proteinExistence type="predicted"/>
<sequence length="1197" mass="135652">MADLKPQDFNLLNQSYRDFLKFRGGAYPTATQEEREDLNKLITQYRTVQTLSRRIKPEASQNIQEQVLGEDKDPSVLHSILKTADMGRNLLAKNIFVPLLGLKEELGNKETVTTEDMLAELGMADTWVRTGLGLAGDVLTDPITYFLPYARIAKAGTAIATSAGERILLPKGMQFLKGLNASELMTRGFKSADDLVKAVGTKEAERITGEIGESGLKKMSSLIDAKHADITPDMFYAGAAYFHPPMTKIYKKLFSYEIPKRLMDNMAALPQVDKFLGPAYKEISRYTQPVTVGLMRTAGHFGLKVEQAKDLSYATGLSNIDVAEAFGRKVEKNFLGFKYKKYEPYFPDKESALRNMEAFEEYQSVIEAKTKAKMGKPFLPKRELALKDEDFLRIAQETGMSPDDMYETFQGHFKLADKLKALIEEQGATVNEFAGFYVPHLAKVSGAYEVFPSGNISAITFSYKRDFKTIKEFREYLAKHQYNIKINSNPYETWSLMLTAARKMNAVKKYEKALTETGVIERIAKPNVINAATLKSDLKRDLLPYETIDLGKQKVQHRLLWEKLPLQLQEWLKKRVVKTQKTKFGTTTMGGEVEGYFPTERGILSDEFIVKNLPPEKFPHNEKQWLKMVLDDRNTFPSLHDDIMNYATSRYYDEGRPLLLNLGKKDFRLLDERGRWGSIAFDSYNAANEAYRGGTMRRISEFETKNILTKNIGGVWYKGRTSDMLDLEDSLIKNVPPGYRQAVAKGWNWATAKFKYWATVGGGQWIFMSRNLISDMARTFYDNTIRTLNPKLHDDAITIFTGYSPLRRTKVDLDSFYKTNELGQVVSGTTIRQQYIENGLMSFDLQKWDVKTFTSEISRQKGLPGTRILKNYFNFLGKSNVFVENHSKMVNFIADWQKGLSFSKSAELTHEFLYNYKLLPKAVQGSLGMFPFGRWAYLNTLGMVKRFVDAPGKQVSLIRAMGTAEEIVPEALMAAGGTAKPLTEQERKALPKFYQEDVAIPLYRMASGATGLLTSFDLPISEFNEMGLFQGVRGIVKSLGAKAHPAVKSFGEYAMDWDIFFEAPLRGIYESKETGETKYPYHPDVPFAKIPGIGDLFGKIVGAEKVKGLSGDIRYKADPSKMKLFQAATGGILSRPISEIGKLTDLPFGATALRMMTGTKIYEKDLMDFQRQRFKKNVAQIRNLMTQQRQKEKYEVK</sequence>
<name>A0A6H1ZFP6_9ZZZZ</name>
<dbReference type="EMBL" id="MT141571">
    <property type="protein sequence ID" value="QJA67420.1"/>
    <property type="molecule type" value="Genomic_DNA"/>
</dbReference>
<dbReference type="EMBL" id="MT142526">
    <property type="protein sequence ID" value="QJA84235.1"/>
    <property type="molecule type" value="Genomic_DNA"/>
</dbReference>
<evidence type="ECO:0008006" key="4">
    <source>
        <dbReference type="Google" id="ProtNLM"/>
    </source>
</evidence>